<evidence type="ECO:0000313" key="5">
    <source>
        <dbReference type="Proteomes" id="UP000321720"/>
    </source>
</evidence>
<dbReference type="InterPro" id="IPR026004">
    <property type="entry name" value="Septum_form"/>
</dbReference>
<feature type="transmembrane region" description="Helical" evidence="1">
    <location>
        <begin position="72"/>
        <end position="98"/>
    </location>
</feature>
<dbReference type="EMBL" id="BJWG01000008">
    <property type="protein sequence ID" value="GEL95331.1"/>
    <property type="molecule type" value="Genomic_DNA"/>
</dbReference>
<dbReference type="OrthoDB" id="3628931at2"/>
<keyword evidence="1" id="KW-0812">Transmembrane</keyword>
<dbReference type="Proteomes" id="UP000321720">
    <property type="component" value="Unassembled WGS sequence"/>
</dbReference>
<evidence type="ECO:0000256" key="1">
    <source>
        <dbReference type="SAM" id="Phobius"/>
    </source>
</evidence>
<reference evidence="4 5" key="1">
    <citation type="submission" date="2019-07" db="EMBL/GenBank/DDBJ databases">
        <title>Whole genome shotgun sequence of Cellulomonas composti NBRC 100758.</title>
        <authorList>
            <person name="Hosoyama A."/>
            <person name="Uohara A."/>
            <person name="Ohji S."/>
            <person name="Ichikawa N."/>
        </authorList>
    </citation>
    <scope>NUCLEOTIDE SEQUENCE [LARGE SCALE GENOMIC DNA]</scope>
    <source>
        <strain evidence="4 5">NBRC 100758</strain>
    </source>
</reference>
<evidence type="ECO:0000259" key="2">
    <source>
        <dbReference type="Pfam" id="PF13828"/>
    </source>
</evidence>
<dbReference type="Pfam" id="PF13845">
    <property type="entry name" value="Septum_form"/>
    <property type="match status" value="1"/>
</dbReference>
<dbReference type="Pfam" id="PF13828">
    <property type="entry name" value="DUF4190"/>
    <property type="match status" value="1"/>
</dbReference>
<keyword evidence="1" id="KW-0472">Membrane</keyword>
<evidence type="ECO:0008006" key="6">
    <source>
        <dbReference type="Google" id="ProtNLM"/>
    </source>
</evidence>
<gene>
    <name evidence="4" type="ORF">CCO02nite_19890</name>
</gene>
<accession>A0A511JBG3</accession>
<evidence type="ECO:0000313" key="4">
    <source>
        <dbReference type="EMBL" id="GEL95331.1"/>
    </source>
</evidence>
<dbReference type="AlphaFoldDB" id="A0A511JBG3"/>
<proteinExistence type="predicted"/>
<sequence length="213" mass="22169">MTTPDDAAFDARYVPADPYYAGWAPAPPRPRTDGLAIAALVTALVGLGLVAVGLGVAALVRIRRRGTAGRGLAIAGVVIGALEMVVAIALVVTVVLTWQQTRPLAGDVDHEQTVHARQLVAGTCLRELPPDGTVDEVTAVPCAQAHEAEVVSVYDFDAAAVWPGQAQADARVARSCELSDDEQAAGARIVTWAPTQQGWSRGDRSGLCLVVTG</sequence>
<organism evidence="4 5">
    <name type="scientific">Cellulomonas composti</name>
    <dbReference type="NCBI Taxonomy" id="266130"/>
    <lineage>
        <taxon>Bacteria</taxon>
        <taxon>Bacillati</taxon>
        <taxon>Actinomycetota</taxon>
        <taxon>Actinomycetes</taxon>
        <taxon>Micrococcales</taxon>
        <taxon>Cellulomonadaceae</taxon>
        <taxon>Cellulomonas</taxon>
    </lineage>
</organism>
<keyword evidence="1" id="KW-1133">Transmembrane helix</keyword>
<evidence type="ECO:0000259" key="3">
    <source>
        <dbReference type="Pfam" id="PF13845"/>
    </source>
</evidence>
<protein>
    <recommendedName>
        <fullName evidence="6">DUF4190 domain-containing protein</fullName>
    </recommendedName>
</protein>
<feature type="domain" description="Septum formation-related" evidence="3">
    <location>
        <begin position="112"/>
        <end position="208"/>
    </location>
</feature>
<feature type="domain" description="DUF4190" evidence="2">
    <location>
        <begin position="35"/>
        <end position="89"/>
    </location>
</feature>
<keyword evidence="5" id="KW-1185">Reference proteome</keyword>
<feature type="transmembrane region" description="Helical" evidence="1">
    <location>
        <begin position="35"/>
        <end position="60"/>
    </location>
</feature>
<dbReference type="RefSeq" id="WP_146842978.1">
    <property type="nucleotide sequence ID" value="NZ_BJWG01000008.1"/>
</dbReference>
<comment type="caution">
    <text evidence="4">The sequence shown here is derived from an EMBL/GenBank/DDBJ whole genome shotgun (WGS) entry which is preliminary data.</text>
</comment>
<dbReference type="InterPro" id="IPR025241">
    <property type="entry name" value="DUF4190"/>
</dbReference>
<name>A0A511JBG3_9CELL</name>